<dbReference type="Proteomes" id="UP001497480">
    <property type="component" value="Unassembled WGS sequence"/>
</dbReference>
<keyword evidence="2" id="KW-1133">Transmembrane helix</keyword>
<keyword evidence="2" id="KW-0472">Membrane</keyword>
<evidence type="ECO:0000256" key="1">
    <source>
        <dbReference type="SAM" id="MobiDB-lite"/>
    </source>
</evidence>
<evidence type="ECO:0000313" key="3">
    <source>
        <dbReference type="EMBL" id="CAL0310374.1"/>
    </source>
</evidence>
<organism evidence="3 4">
    <name type="scientific">Lupinus luteus</name>
    <name type="common">European yellow lupine</name>
    <dbReference type="NCBI Taxonomy" id="3873"/>
    <lineage>
        <taxon>Eukaryota</taxon>
        <taxon>Viridiplantae</taxon>
        <taxon>Streptophyta</taxon>
        <taxon>Embryophyta</taxon>
        <taxon>Tracheophyta</taxon>
        <taxon>Spermatophyta</taxon>
        <taxon>Magnoliopsida</taxon>
        <taxon>eudicotyledons</taxon>
        <taxon>Gunneridae</taxon>
        <taxon>Pentapetalae</taxon>
        <taxon>rosids</taxon>
        <taxon>fabids</taxon>
        <taxon>Fabales</taxon>
        <taxon>Fabaceae</taxon>
        <taxon>Papilionoideae</taxon>
        <taxon>50 kb inversion clade</taxon>
        <taxon>genistoids sensu lato</taxon>
        <taxon>core genistoids</taxon>
        <taxon>Genisteae</taxon>
        <taxon>Lupinus</taxon>
    </lineage>
</organism>
<comment type="caution">
    <text evidence="3">The sequence shown here is derived from an EMBL/GenBank/DDBJ whole genome shotgun (WGS) entry which is preliminary data.</text>
</comment>
<accession>A0AAV1WM48</accession>
<feature type="transmembrane region" description="Helical" evidence="2">
    <location>
        <begin position="58"/>
        <end position="79"/>
    </location>
</feature>
<evidence type="ECO:0000256" key="2">
    <source>
        <dbReference type="SAM" id="Phobius"/>
    </source>
</evidence>
<reference evidence="3 4" key="1">
    <citation type="submission" date="2024-03" db="EMBL/GenBank/DDBJ databases">
        <authorList>
            <person name="Martinez-Hernandez J."/>
        </authorList>
    </citation>
    <scope>NUCLEOTIDE SEQUENCE [LARGE SCALE GENOMIC DNA]</scope>
</reference>
<proteinExistence type="predicted"/>
<protein>
    <submittedName>
        <fullName evidence="3">Uncharacterized protein</fullName>
    </submittedName>
</protein>
<dbReference type="AlphaFoldDB" id="A0AAV1WM48"/>
<gene>
    <name evidence="3" type="ORF">LLUT_LOCUS11434</name>
</gene>
<keyword evidence="4" id="KW-1185">Reference proteome</keyword>
<evidence type="ECO:0000313" key="4">
    <source>
        <dbReference type="Proteomes" id="UP001497480"/>
    </source>
</evidence>
<keyword evidence="2" id="KW-0812">Transmembrane</keyword>
<name>A0AAV1WM48_LUPLU</name>
<feature type="region of interest" description="Disordered" evidence="1">
    <location>
        <begin position="1"/>
        <end position="36"/>
    </location>
</feature>
<sequence>MGAREAQLHSLPSELHHDRSLHPLPQSPMAPSFHNRVPRGARGVVLPLLLQGRAGGGVGLNVLVAVVVGVAASVVHAAFRSTEDLYLEENEAYDGGLLSVVGGSPTKRTTGYNLM</sequence>
<dbReference type="EMBL" id="CAXHTB010000008">
    <property type="protein sequence ID" value="CAL0310374.1"/>
    <property type="molecule type" value="Genomic_DNA"/>
</dbReference>